<keyword evidence="2" id="KW-0732">Signal</keyword>
<dbReference type="PANTHER" id="PTHR33546:SF1">
    <property type="entry name" value="LARGE, MULTIFUNCTIONAL SECRETED PROTEIN"/>
    <property type="match status" value="1"/>
</dbReference>
<protein>
    <submittedName>
        <fullName evidence="4">Sorbosone dehydrogenase family protein</fullName>
    </submittedName>
</protein>
<dbReference type="SUPFAM" id="SSF50952">
    <property type="entry name" value="Soluble quinoprotein glucose dehydrogenase"/>
    <property type="match status" value="1"/>
</dbReference>
<feature type="region of interest" description="Disordered" evidence="1">
    <location>
        <begin position="430"/>
        <end position="504"/>
    </location>
</feature>
<dbReference type="PANTHER" id="PTHR33546">
    <property type="entry name" value="LARGE, MULTIFUNCTIONAL SECRETED PROTEIN-RELATED"/>
    <property type="match status" value="1"/>
</dbReference>
<name>A0A7Y6TVN0_9BURK</name>
<evidence type="ECO:0000313" key="5">
    <source>
        <dbReference type="Proteomes" id="UP000529637"/>
    </source>
</evidence>
<dbReference type="Proteomes" id="UP000529637">
    <property type="component" value="Unassembled WGS sequence"/>
</dbReference>
<organism evidence="4 5">
    <name type="scientific">Piscinibacter koreensis</name>
    <dbReference type="NCBI Taxonomy" id="2742824"/>
    <lineage>
        <taxon>Bacteria</taxon>
        <taxon>Pseudomonadati</taxon>
        <taxon>Pseudomonadota</taxon>
        <taxon>Betaproteobacteria</taxon>
        <taxon>Burkholderiales</taxon>
        <taxon>Sphaerotilaceae</taxon>
        <taxon>Piscinibacter</taxon>
    </lineage>
</organism>
<feature type="domain" description="Pyrroloquinoline quinone-dependent pyranose dehydrogenase beta-propeller" evidence="3">
    <location>
        <begin position="320"/>
        <end position="426"/>
    </location>
</feature>
<dbReference type="PROSITE" id="PS51257">
    <property type="entry name" value="PROKAR_LIPOPROTEIN"/>
    <property type="match status" value="1"/>
</dbReference>
<feature type="compositionally biased region" description="Low complexity" evidence="1">
    <location>
        <begin position="446"/>
        <end position="461"/>
    </location>
</feature>
<evidence type="ECO:0000256" key="1">
    <source>
        <dbReference type="SAM" id="MobiDB-lite"/>
    </source>
</evidence>
<gene>
    <name evidence="4" type="ORF">HQN59_05860</name>
</gene>
<dbReference type="Pfam" id="PF22807">
    <property type="entry name" value="TrAA12"/>
    <property type="match status" value="2"/>
</dbReference>
<evidence type="ECO:0000259" key="3">
    <source>
        <dbReference type="Pfam" id="PF22807"/>
    </source>
</evidence>
<reference evidence="4 5" key="1">
    <citation type="submission" date="2020-06" db="EMBL/GenBank/DDBJ databases">
        <title>Schlegella sp. ID0723 isolated from air conditioner.</title>
        <authorList>
            <person name="Kim D.Y."/>
            <person name="Kim D.-U."/>
        </authorList>
    </citation>
    <scope>NUCLEOTIDE SEQUENCE [LARGE SCALE GENOMIC DNA]</scope>
    <source>
        <strain evidence="4 5">ID0723</strain>
    </source>
</reference>
<keyword evidence="5" id="KW-1185">Reference proteome</keyword>
<comment type="caution">
    <text evidence="4">The sequence shown here is derived from an EMBL/GenBank/DDBJ whole genome shotgun (WGS) entry which is preliminary data.</text>
</comment>
<feature type="compositionally biased region" description="Low complexity" evidence="1">
    <location>
        <begin position="470"/>
        <end position="504"/>
    </location>
</feature>
<proteinExistence type="predicted"/>
<feature type="domain" description="Pyrroloquinoline quinone-dependent pyranose dehydrogenase beta-propeller" evidence="3">
    <location>
        <begin position="132"/>
        <end position="279"/>
    </location>
</feature>
<feature type="signal peptide" evidence="2">
    <location>
        <begin position="1"/>
        <end position="24"/>
    </location>
</feature>
<dbReference type="Gene3D" id="2.120.10.30">
    <property type="entry name" value="TolB, C-terminal domain"/>
    <property type="match status" value="1"/>
</dbReference>
<evidence type="ECO:0000313" key="4">
    <source>
        <dbReference type="EMBL" id="NUZ05284.1"/>
    </source>
</evidence>
<evidence type="ECO:0000256" key="2">
    <source>
        <dbReference type="SAM" id="SignalP"/>
    </source>
</evidence>
<dbReference type="InterPro" id="IPR011042">
    <property type="entry name" value="6-blade_b-propeller_TolB-like"/>
</dbReference>
<feature type="chain" id="PRO_5030798031" evidence="2">
    <location>
        <begin position="25"/>
        <end position="504"/>
    </location>
</feature>
<dbReference type="AlphaFoldDB" id="A0A7Y6TVN0"/>
<dbReference type="EMBL" id="JABWMJ010000002">
    <property type="protein sequence ID" value="NUZ05284.1"/>
    <property type="molecule type" value="Genomic_DNA"/>
</dbReference>
<dbReference type="InterPro" id="IPR054539">
    <property type="entry name" value="Beta-prop_PDH"/>
</dbReference>
<sequence>MKAPARFALAVIPLALLVACSGGAEPPVYGADPPLPEPQRGLLPTMKIADPAGWGDRRPQVPEGYRIIAIATDLQIPRQSLVLPNGDILVAEGRGGGAPALTPKDVIAGIIKAKGTSPVKGGNRLTLLRDADGDGVYESRSVFAKDLNAPYGLALIGNRLYVANQDALVRFDYQPGQFTAAGAPVKVTDLPSQINHHWTKSLTASADGRFLYVGIGSNSNITERGMAAELDRAMVWEIDAQTGAHRPYATGLRNPTALTIQPGTGRLWVTVNERDELGSNLVPDYVTSVRENGFYGWPYSYWGQNVDTRVRPQDPAKVAAAIKPDFGLGSHVAALGLAFSTPAMGSRFADGLFVGEHGSWNRNPPSGYRVIFVPFRDGRPAGSPVDVVTGFYGDDGKTRGRPVGVTVDPRGALLVADDLSNTLWRVTPVGGPAGATRSTAAPVTPGAAASDASSSASGAAGQTTERPASGATDPAGGQATQGAPGAGAGDAASAPGAASAAGMR</sequence>
<dbReference type="InterPro" id="IPR011041">
    <property type="entry name" value="Quinoprot_gluc/sorb_DH_b-prop"/>
</dbReference>
<accession>A0A7Y6TVN0</accession>